<name>A0A3N5B0T6_9THEO</name>
<dbReference type="Pfam" id="PF09548">
    <property type="entry name" value="Spore_III_AB"/>
    <property type="match status" value="1"/>
</dbReference>
<reference evidence="1 2" key="1">
    <citation type="submission" date="2018-11" db="EMBL/GenBank/DDBJ databases">
        <title>Genomic Encyclopedia of Type Strains, Phase IV (KMG-IV): sequencing the most valuable type-strain genomes for metagenomic binning, comparative biology and taxonomic classification.</title>
        <authorList>
            <person name="Goeker M."/>
        </authorList>
    </citation>
    <scope>NUCLEOTIDE SEQUENCE [LARGE SCALE GENOMIC DNA]</scope>
    <source>
        <strain evidence="1 2">DSM 102936</strain>
    </source>
</reference>
<sequence>MLKLLGAGMVVLAGGLAGMQAGRSYARRPVEIRALMGALLLLQTEIGYALAPLGEALERVAARADPAVALLFERAAAFLRENPGATGAEALAAAVAAASPKLSLREEDLAALRDLGAALGNSDREDQVRHLTLALERLRVAGTAAEADARRYVRLWNTLGFCGGLGLAILLS</sequence>
<evidence type="ECO:0000313" key="1">
    <source>
        <dbReference type="EMBL" id="RPF49240.1"/>
    </source>
</evidence>
<dbReference type="InterPro" id="IPR014198">
    <property type="entry name" value="Spore_III_AB"/>
</dbReference>
<gene>
    <name evidence="1" type="ORF">EDD75_0044</name>
</gene>
<comment type="caution">
    <text evidence="1">The sequence shown here is derived from an EMBL/GenBank/DDBJ whole genome shotgun (WGS) entry which is preliminary data.</text>
</comment>
<dbReference type="EMBL" id="RKRE01000001">
    <property type="protein sequence ID" value="RPF49240.1"/>
    <property type="molecule type" value="Genomic_DNA"/>
</dbReference>
<keyword evidence="2" id="KW-1185">Reference proteome</keyword>
<dbReference type="Proteomes" id="UP000282654">
    <property type="component" value="Unassembled WGS sequence"/>
</dbReference>
<accession>A0A3N5B0T6</accession>
<dbReference type="OrthoDB" id="1957909at2"/>
<evidence type="ECO:0000313" key="2">
    <source>
        <dbReference type="Proteomes" id="UP000282654"/>
    </source>
</evidence>
<proteinExistence type="predicted"/>
<organism evidence="1 2">
    <name type="scientific">Thermodesulfitimonas autotrophica</name>
    <dbReference type="NCBI Taxonomy" id="1894989"/>
    <lineage>
        <taxon>Bacteria</taxon>
        <taxon>Bacillati</taxon>
        <taxon>Bacillota</taxon>
        <taxon>Clostridia</taxon>
        <taxon>Thermoanaerobacterales</taxon>
        <taxon>Thermoanaerobacteraceae</taxon>
        <taxon>Thermodesulfitimonas</taxon>
    </lineage>
</organism>
<dbReference type="AlphaFoldDB" id="A0A3N5B0T6"/>
<dbReference type="PIRSF" id="PIRSF021435">
    <property type="entry name" value="SpoIIIAB"/>
    <property type="match status" value="1"/>
</dbReference>
<protein>
    <submittedName>
        <fullName evidence="1">Stage III sporulation protein AB</fullName>
    </submittedName>
</protein>
<dbReference type="RefSeq" id="WP_123926316.1">
    <property type="nucleotide sequence ID" value="NZ_RKRE01000001.1"/>
</dbReference>